<accession>A0A0F9P8L5</accession>
<name>A0A0F9P8L5_9ZZZZ</name>
<dbReference type="Pfam" id="PF18143">
    <property type="entry name" value="HAD_SAK_2"/>
    <property type="match status" value="1"/>
</dbReference>
<proteinExistence type="predicted"/>
<sequence length="154" mass="17231">MDNKPIVFLDIDGVLSGEYVSGGDWLTKSLIERLNQIVLPTCAEVILSSSWRTVHSLQEIEARLRFVGYKGQLDGATPMEEESRGLGIAEFLRNYPGRHTSGYGSVTILDDDGDMAPLEHRHVKIDVRFGLRDEDVEKALRFIAGDPFDPEVEL</sequence>
<reference evidence="1" key="1">
    <citation type="journal article" date="2015" name="Nature">
        <title>Complex archaea that bridge the gap between prokaryotes and eukaryotes.</title>
        <authorList>
            <person name="Spang A."/>
            <person name="Saw J.H."/>
            <person name="Jorgensen S.L."/>
            <person name="Zaremba-Niedzwiedzka K."/>
            <person name="Martijn J."/>
            <person name="Lind A.E."/>
            <person name="van Eijk R."/>
            <person name="Schleper C."/>
            <person name="Guy L."/>
            <person name="Ettema T.J."/>
        </authorList>
    </citation>
    <scope>NUCLEOTIDE SEQUENCE</scope>
</reference>
<dbReference type="EMBL" id="LAZR01003211">
    <property type="protein sequence ID" value="KKN20757.1"/>
    <property type="molecule type" value="Genomic_DNA"/>
</dbReference>
<organism evidence="1">
    <name type="scientific">marine sediment metagenome</name>
    <dbReference type="NCBI Taxonomy" id="412755"/>
    <lineage>
        <taxon>unclassified sequences</taxon>
        <taxon>metagenomes</taxon>
        <taxon>ecological metagenomes</taxon>
    </lineage>
</organism>
<comment type="caution">
    <text evidence="1">The sequence shown here is derived from an EMBL/GenBank/DDBJ whole genome shotgun (WGS) entry which is preliminary data.</text>
</comment>
<evidence type="ECO:0000313" key="1">
    <source>
        <dbReference type="EMBL" id="KKN20757.1"/>
    </source>
</evidence>
<protein>
    <submittedName>
        <fullName evidence="1">Uncharacterized protein</fullName>
    </submittedName>
</protein>
<gene>
    <name evidence="1" type="ORF">LCGC14_0932230</name>
</gene>
<dbReference type="AlphaFoldDB" id="A0A0F9P8L5"/>